<evidence type="ECO:0000256" key="2">
    <source>
        <dbReference type="SAM" id="Phobius"/>
    </source>
</evidence>
<dbReference type="GO" id="GO:0016779">
    <property type="term" value="F:nucleotidyltransferase activity"/>
    <property type="evidence" value="ECO:0007669"/>
    <property type="project" value="UniProtKB-KW"/>
</dbReference>
<dbReference type="GO" id="GO:0006654">
    <property type="term" value="P:phosphatidic acid biosynthetic process"/>
    <property type="evidence" value="ECO:0007669"/>
    <property type="project" value="TreeGrafter"/>
</dbReference>
<dbReference type="GO" id="GO:0005789">
    <property type="term" value="C:endoplasmic reticulum membrane"/>
    <property type="evidence" value="ECO:0007669"/>
    <property type="project" value="TreeGrafter"/>
</dbReference>
<dbReference type="Proteomes" id="UP000799776">
    <property type="component" value="Unassembled WGS sequence"/>
</dbReference>
<dbReference type="GO" id="GO:0004143">
    <property type="term" value="F:ATP-dependent diacylglycerol kinase activity"/>
    <property type="evidence" value="ECO:0007669"/>
    <property type="project" value="InterPro"/>
</dbReference>
<feature type="compositionally biased region" description="Polar residues" evidence="1">
    <location>
        <begin position="132"/>
        <end position="141"/>
    </location>
</feature>
<dbReference type="PANTHER" id="PTHR31303">
    <property type="entry name" value="CTP-DEPENDENT DIACYLGLYCEROL KINASE 1"/>
    <property type="match status" value="1"/>
</dbReference>
<gene>
    <name evidence="3" type="ORF">K490DRAFT_32936</name>
</gene>
<keyword evidence="3" id="KW-0808">Transferase</keyword>
<feature type="transmembrane region" description="Helical" evidence="2">
    <location>
        <begin position="195"/>
        <end position="215"/>
    </location>
</feature>
<reference evidence="3" key="1">
    <citation type="journal article" date="2020" name="Stud. Mycol.">
        <title>101 Dothideomycetes genomes: a test case for predicting lifestyles and emergence of pathogens.</title>
        <authorList>
            <person name="Haridas S."/>
            <person name="Albert R."/>
            <person name="Binder M."/>
            <person name="Bloem J."/>
            <person name="Labutti K."/>
            <person name="Salamov A."/>
            <person name="Andreopoulos B."/>
            <person name="Baker S."/>
            <person name="Barry K."/>
            <person name="Bills G."/>
            <person name="Bluhm B."/>
            <person name="Cannon C."/>
            <person name="Castanera R."/>
            <person name="Culley D."/>
            <person name="Daum C."/>
            <person name="Ezra D."/>
            <person name="Gonzalez J."/>
            <person name="Henrissat B."/>
            <person name="Kuo A."/>
            <person name="Liang C."/>
            <person name="Lipzen A."/>
            <person name="Lutzoni F."/>
            <person name="Magnuson J."/>
            <person name="Mondo S."/>
            <person name="Nolan M."/>
            <person name="Ohm R."/>
            <person name="Pangilinan J."/>
            <person name="Park H.-J."/>
            <person name="Ramirez L."/>
            <person name="Alfaro M."/>
            <person name="Sun H."/>
            <person name="Tritt A."/>
            <person name="Yoshinaga Y."/>
            <person name="Zwiers L.-H."/>
            <person name="Turgeon B."/>
            <person name="Goodwin S."/>
            <person name="Spatafora J."/>
            <person name="Crous P."/>
            <person name="Grigoriev I."/>
        </authorList>
    </citation>
    <scope>NUCLEOTIDE SEQUENCE</scope>
    <source>
        <strain evidence="3">CBS 121410</strain>
    </source>
</reference>
<feature type="non-terminal residue" evidence="3">
    <location>
        <position position="1"/>
    </location>
</feature>
<dbReference type="EMBL" id="ML978711">
    <property type="protein sequence ID" value="KAF2091662.1"/>
    <property type="molecule type" value="Genomic_DNA"/>
</dbReference>
<feature type="transmembrane region" description="Helical" evidence="2">
    <location>
        <begin position="298"/>
        <end position="319"/>
    </location>
</feature>
<keyword evidence="2" id="KW-0812">Transmembrane</keyword>
<evidence type="ECO:0000256" key="1">
    <source>
        <dbReference type="SAM" id="MobiDB-lite"/>
    </source>
</evidence>
<feature type="region of interest" description="Disordered" evidence="1">
    <location>
        <begin position="34"/>
        <end position="144"/>
    </location>
</feature>
<evidence type="ECO:0000313" key="3">
    <source>
        <dbReference type="EMBL" id="KAF2091662.1"/>
    </source>
</evidence>
<organism evidence="3 4">
    <name type="scientific">Saccharata proteae CBS 121410</name>
    <dbReference type="NCBI Taxonomy" id="1314787"/>
    <lineage>
        <taxon>Eukaryota</taxon>
        <taxon>Fungi</taxon>
        <taxon>Dikarya</taxon>
        <taxon>Ascomycota</taxon>
        <taxon>Pezizomycotina</taxon>
        <taxon>Dothideomycetes</taxon>
        <taxon>Dothideomycetes incertae sedis</taxon>
        <taxon>Botryosphaeriales</taxon>
        <taxon>Saccharataceae</taxon>
        <taxon>Saccharata</taxon>
    </lineage>
</organism>
<sequence length="409" mass="44734">LVCAQVGPQLATPERRSLFPAFSACWFPTMAATTRGNVPATPRVISPSPTLSDASGRDDYFPPVTRSAARKQDRPPPIDEVEGGSSSSSDAERRARTRSRSPLTQEVSSGTVERKRHRKEDGLNGDADGHLSPQSASTSNKDYWRSLSRSPSPLGLIPIHTQWRSFIHRHEIPRKILHLSIGFLTLTFYTNHIQATAIAPVLLSLLIPIFTVDVIRHRLPSFNRFYITVLGALMRESEVDGWNGVIWYLLGAFTVLRFFPKDVGVMGVLLLSWCDTAASTVGRRWGKYTPQVRRGKSLAGSLAALVCGVATAVFFWGWLSPRQDPAIDSGEFAFAFQGRLGLPAPVRELLGLSEGQAQVTGGWALGIMSLWTGFVASASEAVDLFGWDDNLTIPVLCGAGLWGFLKIFG</sequence>
<keyword evidence="3" id="KW-0548">Nucleotidyltransferase</keyword>
<accession>A0A9P4M1Y7</accession>
<protein>
    <submittedName>
        <fullName evidence="3">Cytidylyltransferase</fullName>
    </submittedName>
</protein>
<dbReference type="PANTHER" id="PTHR31303:SF1">
    <property type="entry name" value="CTP-DEPENDENT DIACYLGLYCEROL KINASE 1"/>
    <property type="match status" value="1"/>
</dbReference>
<dbReference type="InterPro" id="IPR037997">
    <property type="entry name" value="Dgk1-like"/>
</dbReference>
<feature type="compositionally biased region" description="Polar residues" evidence="1">
    <location>
        <begin position="102"/>
        <end position="111"/>
    </location>
</feature>
<comment type="caution">
    <text evidence="3">The sequence shown here is derived from an EMBL/GenBank/DDBJ whole genome shotgun (WGS) entry which is preliminary data.</text>
</comment>
<keyword evidence="2" id="KW-0472">Membrane</keyword>
<name>A0A9P4M1Y7_9PEZI</name>
<proteinExistence type="predicted"/>
<keyword evidence="2" id="KW-1133">Transmembrane helix</keyword>
<dbReference type="OrthoDB" id="5673at2759"/>
<dbReference type="AlphaFoldDB" id="A0A9P4M1Y7"/>
<keyword evidence="4" id="KW-1185">Reference proteome</keyword>
<evidence type="ECO:0000313" key="4">
    <source>
        <dbReference type="Proteomes" id="UP000799776"/>
    </source>
</evidence>